<feature type="compositionally biased region" description="Polar residues" evidence="3">
    <location>
        <begin position="1"/>
        <end position="13"/>
    </location>
</feature>
<feature type="compositionally biased region" description="Low complexity" evidence="3">
    <location>
        <begin position="45"/>
        <end position="56"/>
    </location>
</feature>
<feature type="compositionally biased region" description="Polar residues" evidence="3">
    <location>
        <begin position="170"/>
        <end position="195"/>
    </location>
</feature>
<organism evidence="5 6">
    <name type="scientific">Armillaria ostoyae</name>
    <name type="common">Armillaria root rot fungus</name>
    <dbReference type="NCBI Taxonomy" id="47428"/>
    <lineage>
        <taxon>Eukaryota</taxon>
        <taxon>Fungi</taxon>
        <taxon>Dikarya</taxon>
        <taxon>Basidiomycota</taxon>
        <taxon>Agaricomycotina</taxon>
        <taxon>Agaricomycetes</taxon>
        <taxon>Agaricomycetidae</taxon>
        <taxon>Agaricales</taxon>
        <taxon>Marasmiineae</taxon>
        <taxon>Physalacriaceae</taxon>
        <taxon>Armillaria</taxon>
    </lineage>
</organism>
<dbReference type="GO" id="GO:0003676">
    <property type="term" value="F:nucleic acid binding"/>
    <property type="evidence" value="ECO:0007669"/>
    <property type="project" value="InterPro"/>
</dbReference>
<keyword evidence="2" id="KW-0479">Metal-binding</keyword>
<evidence type="ECO:0000256" key="3">
    <source>
        <dbReference type="SAM" id="MobiDB-lite"/>
    </source>
</evidence>
<evidence type="ECO:0000313" key="6">
    <source>
        <dbReference type="Proteomes" id="UP000219338"/>
    </source>
</evidence>
<dbReference type="EMBL" id="FUEG01000009">
    <property type="protein sequence ID" value="SJL08317.1"/>
    <property type="molecule type" value="Genomic_DNA"/>
</dbReference>
<feature type="compositionally biased region" description="Basic and acidic residues" evidence="3">
    <location>
        <begin position="363"/>
        <end position="390"/>
    </location>
</feature>
<dbReference type="GO" id="GO:0006397">
    <property type="term" value="P:mRNA processing"/>
    <property type="evidence" value="ECO:0007669"/>
    <property type="project" value="UniProtKB-KW"/>
</dbReference>
<feature type="region of interest" description="Disordered" evidence="3">
    <location>
        <begin position="1"/>
        <end position="89"/>
    </location>
</feature>
<feature type="region of interest" description="Disordered" evidence="3">
    <location>
        <begin position="338"/>
        <end position="392"/>
    </location>
</feature>
<dbReference type="Proteomes" id="UP000219338">
    <property type="component" value="Unassembled WGS sequence"/>
</dbReference>
<feature type="region of interest" description="Disordered" evidence="3">
    <location>
        <begin position="607"/>
        <end position="656"/>
    </location>
</feature>
<keyword evidence="1" id="KW-0507">mRNA processing</keyword>
<feature type="compositionally biased region" description="Polar residues" evidence="3">
    <location>
        <begin position="617"/>
        <end position="651"/>
    </location>
</feature>
<dbReference type="STRING" id="47428.A0A284RHX0"/>
<dbReference type="AlphaFoldDB" id="A0A284RHX0"/>
<dbReference type="GO" id="GO:0008270">
    <property type="term" value="F:zinc ion binding"/>
    <property type="evidence" value="ECO:0007669"/>
    <property type="project" value="UniProtKB-KW"/>
</dbReference>
<keyword evidence="6" id="KW-1185">Reference proteome</keyword>
<protein>
    <recommendedName>
        <fullName evidence="4">CCHC-type domain-containing protein</fullName>
    </recommendedName>
</protein>
<dbReference type="InterPro" id="IPR036875">
    <property type="entry name" value="Znf_CCHC_sf"/>
</dbReference>
<evidence type="ECO:0000259" key="4">
    <source>
        <dbReference type="PROSITE" id="PS50158"/>
    </source>
</evidence>
<dbReference type="PROSITE" id="PS50158">
    <property type="entry name" value="ZF_CCHC"/>
    <property type="match status" value="1"/>
</dbReference>
<dbReference type="SMART" id="SM00343">
    <property type="entry name" value="ZnF_C2HC"/>
    <property type="match status" value="1"/>
</dbReference>
<feature type="domain" description="CCHC-type" evidence="4">
    <location>
        <begin position="685"/>
        <end position="701"/>
    </location>
</feature>
<dbReference type="SUPFAM" id="SSF57756">
    <property type="entry name" value="Retrovirus zinc finger-like domains"/>
    <property type="match status" value="1"/>
</dbReference>
<keyword evidence="2" id="KW-0863">Zinc-finger</keyword>
<feature type="compositionally biased region" description="Basic and acidic residues" evidence="3">
    <location>
        <begin position="200"/>
        <end position="210"/>
    </location>
</feature>
<reference evidence="6" key="1">
    <citation type="journal article" date="2017" name="Nat. Ecol. Evol.">
        <title>Genome expansion and lineage-specific genetic innovations in the forest pathogenic fungi Armillaria.</title>
        <authorList>
            <person name="Sipos G."/>
            <person name="Prasanna A.N."/>
            <person name="Walter M.C."/>
            <person name="O'Connor E."/>
            <person name="Balint B."/>
            <person name="Krizsan K."/>
            <person name="Kiss B."/>
            <person name="Hess J."/>
            <person name="Varga T."/>
            <person name="Slot J."/>
            <person name="Riley R."/>
            <person name="Boka B."/>
            <person name="Rigling D."/>
            <person name="Barry K."/>
            <person name="Lee J."/>
            <person name="Mihaltcheva S."/>
            <person name="LaButti K."/>
            <person name="Lipzen A."/>
            <person name="Waldron R."/>
            <person name="Moloney N.M."/>
            <person name="Sperisen C."/>
            <person name="Kredics L."/>
            <person name="Vagvoelgyi C."/>
            <person name="Patrignani A."/>
            <person name="Fitzpatrick D."/>
            <person name="Nagy I."/>
            <person name="Doyle S."/>
            <person name="Anderson J.B."/>
            <person name="Grigoriev I.V."/>
            <person name="Gueldener U."/>
            <person name="Muensterkoetter M."/>
            <person name="Nagy L.G."/>
        </authorList>
    </citation>
    <scope>NUCLEOTIDE SEQUENCE [LARGE SCALE GENOMIC DNA]</scope>
    <source>
        <strain evidence="6">C18/9</strain>
    </source>
</reference>
<dbReference type="InterPro" id="IPR001878">
    <property type="entry name" value="Znf_CCHC"/>
</dbReference>
<evidence type="ECO:0000313" key="5">
    <source>
        <dbReference type="EMBL" id="SJL08317.1"/>
    </source>
</evidence>
<feature type="region of interest" description="Disordered" evidence="3">
    <location>
        <begin position="124"/>
        <end position="211"/>
    </location>
</feature>
<proteinExistence type="predicted"/>
<evidence type="ECO:0000256" key="1">
    <source>
        <dbReference type="ARBA" id="ARBA00022664"/>
    </source>
</evidence>
<keyword evidence="2" id="KW-0862">Zinc</keyword>
<gene>
    <name evidence="5" type="ORF">ARMOST_11680</name>
</gene>
<dbReference type="Gene3D" id="4.10.60.10">
    <property type="entry name" value="Zinc finger, CCHC-type"/>
    <property type="match status" value="1"/>
</dbReference>
<sequence length="705" mass="79565">MQNNFDNSYTSKDTPPDNDQHPSLPTMSFSMSNPNHSWNQPTPQPRGGRPTTRTPQMNFPLETRPPDSAMFQEPPLPPTQPRRPRTMAAYIPNNVPTAQEQVQVLVLEQALRHLAATSTIQINSPDHLAPYPVKDSDSDSSDYGGNEPVAEREDDDPLNPYSGDYEPGSSDGSTSSNEATFTPQTSKSPWGTTLPSPEGPHSHDTEEMRPSRLISSPTEIEWNSRPQQEIAYQTLAPEPRQSSMSWPTPYLHLPLQRETAQTWMALPEDFDVFNYDYETFRELDKAAPWTEREVPYSHPFTYALFPLPDSPNWEYQHPYPPQPMHPCRIQGYHAPQFGTYPMGGANDVPDQQEGGSNNPPIPSKEEHLQEARLKSETSNDNDDKGKKPERGWPYLPNWKRPIYECDNQFSVPRPPPERGCPHPMLQPVGTAPPNAAYLGIKPILMQPPKPFKGAHNDIKCFIGDCITYFEAFATYFFLDSQTVPFAASYFEGPAKEWWVYRCPNFWSNSDSDPTPARFRYLTWPKFVTMLTAQFRNPAVEEVHKRKMFKVCMGKNPAAQFFYELEKEAKLTGRCNDEGEKGTMTYPEWNARILVMYDERQKKWAFDQNIGHSRDTRVSQSKGPNPTATSLPKTGGATSSSTAKPTSNTTPTGGRDVGGRWLACLGTTFGGAGQPMDIGKLRSEGKCFRCHEKGHMGKDCPQKKEF</sequence>
<accession>A0A284RHX0</accession>
<name>A0A284RHX0_ARMOS</name>
<evidence type="ECO:0000256" key="2">
    <source>
        <dbReference type="PROSITE-ProRule" id="PRU00047"/>
    </source>
</evidence>
<feature type="compositionally biased region" description="Polar residues" evidence="3">
    <location>
        <begin position="21"/>
        <end position="39"/>
    </location>
</feature>